<gene>
    <name evidence="1" type="ORF">JJ685_11425</name>
</gene>
<dbReference type="RefSeq" id="WP_201674354.1">
    <property type="nucleotide sequence ID" value="NZ_JAEQNE010000002.1"/>
</dbReference>
<keyword evidence="2" id="KW-1185">Reference proteome</keyword>
<accession>A0A936Z1C4</accession>
<dbReference type="AlphaFoldDB" id="A0A936Z1C4"/>
<dbReference type="EMBL" id="JAEQNE010000002">
    <property type="protein sequence ID" value="MBL0391747.1"/>
    <property type="molecule type" value="Genomic_DNA"/>
</dbReference>
<organism evidence="1 2">
    <name type="scientific">Ramlibacter monticola</name>
    <dbReference type="NCBI Taxonomy" id="1926872"/>
    <lineage>
        <taxon>Bacteria</taxon>
        <taxon>Pseudomonadati</taxon>
        <taxon>Pseudomonadota</taxon>
        <taxon>Betaproteobacteria</taxon>
        <taxon>Burkholderiales</taxon>
        <taxon>Comamonadaceae</taxon>
        <taxon>Ramlibacter</taxon>
    </lineage>
</organism>
<evidence type="ECO:0000313" key="2">
    <source>
        <dbReference type="Proteomes" id="UP000599109"/>
    </source>
</evidence>
<evidence type="ECO:0000313" key="1">
    <source>
        <dbReference type="EMBL" id="MBL0391747.1"/>
    </source>
</evidence>
<evidence type="ECO:0008006" key="3">
    <source>
        <dbReference type="Google" id="ProtNLM"/>
    </source>
</evidence>
<comment type="caution">
    <text evidence="1">The sequence shown here is derived from an EMBL/GenBank/DDBJ whole genome shotgun (WGS) entry which is preliminary data.</text>
</comment>
<sequence>MKFASHARGALVAAIATLLSGCYYPPPAVMQQSYPFDRHPGVFMEVWWQSDYYGNSYASTRLVNRSNMDKCAWTDMQPSRLLRVGESWQIGQGPSPGNVGVANVLPWDPNCVKAREGS</sequence>
<protein>
    <recommendedName>
        <fullName evidence="3">Lipoprotein</fullName>
    </recommendedName>
</protein>
<name>A0A936Z1C4_9BURK</name>
<reference evidence="1 2" key="1">
    <citation type="journal article" date="2017" name="Int. J. Syst. Evol. Microbiol.">
        <title>Ramlibacter monticola sp. nov., isolated from forest soil.</title>
        <authorList>
            <person name="Chaudhary D.K."/>
            <person name="Kim J."/>
        </authorList>
    </citation>
    <scope>NUCLEOTIDE SEQUENCE [LARGE SCALE GENOMIC DNA]</scope>
    <source>
        <strain evidence="1 2">KACC 19175</strain>
    </source>
</reference>
<proteinExistence type="predicted"/>
<dbReference type="PROSITE" id="PS51257">
    <property type="entry name" value="PROKAR_LIPOPROTEIN"/>
    <property type="match status" value="1"/>
</dbReference>
<dbReference type="Proteomes" id="UP000599109">
    <property type="component" value="Unassembled WGS sequence"/>
</dbReference>